<dbReference type="Proteomes" id="UP000827892">
    <property type="component" value="Chromosome II"/>
</dbReference>
<organism evidence="1 2">
    <name type="scientific">Caenorhabditis briggsae</name>
    <dbReference type="NCBI Taxonomy" id="6238"/>
    <lineage>
        <taxon>Eukaryota</taxon>
        <taxon>Metazoa</taxon>
        <taxon>Ecdysozoa</taxon>
        <taxon>Nematoda</taxon>
        <taxon>Chromadorea</taxon>
        <taxon>Rhabditida</taxon>
        <taxon>Rhabditina</taxon>
        <taxon>Rhabditomorpha</taxon>
        <taxon>Rhabditoidea</taxon>
        <taxon>Rhabditidae</taxon>
        <taxon>Peloderinae</taxon>
        <taxon>Caenorhabditis</taxon>
    </lineage>
</organism>
<evidence type="ECO:0000313" key="2">
    <source>
        <dbReference type="Proteomes" id="UP000827892"/>
    </source>
</evidence>
<dbReference type="EMBL" id="CP090892">
    <property type="protein sequence ID" value="ULU04000.1"/>
    <property type="molecule type" value="Genomic_DNA"/>
</dbReference>
<name>A0AAE9DHQ3_CAEBR</name>
<proteinExistence type="predicted"/>
<dbReference type="PANTHER" id="PTHR21447">
    <property type="entry name" value="RING-TYPE DOMAIN-CONTAINING PROTEIN-RELATED"/>
    <property type="match status" value="1"/>
</dbReference>
<dbReference type="AlphaFoldDB" id="A0AAE9DHQ3"/>
<protein>
    <submittedName>
        <fullName evidence="1">Uncharacterized protein</fullName>
    </submittedName>
</protein>
<evidence type="ECO:0000313" key="1">
    <source>
        <dbReference type="EMBL" id="ULU04000.1"/>
    </source>
</evidence>
<dbReference type="PANTHER" id="PTHR21447:SF13">
    <property type="entry name" value="RING-TYPE DOMAIN-CONTAINING PROTEIN"/>
    <property type="match status" value="1"/>
</dbReference>
<sequence>MNPNSPNAEIPSECVLLSTLDYVLFDLTAKMLPSISTFKAPTVYVTDNGEDLISKLFEHANFPLIRMYGSPKELTGNPKIFRSCPGSGVYADTHAYLLYPYYTSPSIYRSLKGEKYICKSDAYVILQKLTLEVYQFEFIRYPILRAKDKAVPIQGPLNNMRFCVLAVDEKPILSHAQPFAYDENGIPHDTATDFQSSKSSFTARKDVTEFMVGNLAILEKELADLKISHLKMLEENQEKSLEIGELQQKNFRLSVKNETDDVQMKQLTDKLAKSELSVDYGTVGTSKISPQKIRCLICEKSIESGEDQIIRCHCVPRIRKIPFEVCNHFAQRAQRLSGLQWRHPEVLKPRIRIVSFCYKLFKMCC</sequence>
<reference evidence="1 2" key="1">
    <citation type="submission" date="2022-05" db="EMBL/GenBank/DDBJ databases">
        <title>Chromosome-level reference genomes for two strains of Caenorhabditis briggsae: an improved platform for comparative genomics.</title>
        <authorList>
            <person name="Stevens L."/>
            <person name="Andersen E.C."/>
        </authorList>
    </citation>
    <scope>NUCLEOTIDE SEQUENCE [LARGE SCALE GENOMIC DNA]</scope>
    <source>
        <strain evidence="1">QX1410_ONT</strain>
        <tissue evidence="1">Whole-organism</tissue>
    </source>
</reference>
<accession>A0AAE9DHQ3</accession>
<gene>
    <name evidence="1" type="ORF">L3Y34_017060</name>
</gene>